<proteinExistence type="predicted"/>
<sequence>MVGFGAALASVGADAWYRRRGFKEDCTAVADCASFLLDKDSNTCALSKVPSGPVGFVREPMSPTIVGVSSDKTQLIVRSETCKDVAEPHR</sequence>
<evidence type="ECO:0000313" key="2">
    <source>
        <dbReference type="Proteomes" id="UP001140502"/>
    </source>
</evidence>
<gene>
    <name evidence="1" type="ORF">N0V84_001078</name>
</gene>
<keyword evidence="2" id="KW-1185">Reference proteome</keyword>
<comment type="caution">
    <text evidence="1">The sequence shown here is derived from an EMBL/GenBank/DDBJ whole genome shotgun (WGS) entry which is preliminary data.</text>
</comment>
<name>A0A9W8WM05_9HYPO</name>
<dbReference type="Proteomes" id="UP001140502">
    <property type="component" value="Unassembled WGS sequence"/>
</dbReference>
<reference evidence="1" key="1">
    <citation type="submission" date="2022-10" db="EMBL/GenBank/DDBJ databases">
        <title>Tapping the CABI collections for fungal endophytes: first genome assemblies for Collariella, Neodidymelliopsis, Ascochyta clinopodiicola, Didymella pomorum, Didymosphaeria variabile, Neocosmospora piperis and Neocucurbitaria cava.</title>
        <authorList>
            <person name="Hill R."/>
        </authorList>
    </citation>
    <scope>NUCLEOTIDE SEQUENCE</scope>
    <source>
        <strain evidence="1">IMI 366586</strain>
    </source>
</reference>
<dbReference type="EMBL" id="JAPEUR010000011">
    <property type="protein sequence ID" value="KAJ4328395.1"/>
    <property type="molecule type" value="Genomic_DNA"/>
</dbReference>
<accession>A0A9W8WM05</accession>
<evidence type="ECO:0000313" key="1">
    <source>
        <dbReference type="EMBL" id="KAJ4328395.1"/>
    </source>
</evidence>
<protein>
    <submittedName>
        <fullName evidence="1">Uncharacterized protein</fullName>
    </submittedName>
</protein>
<organism evidence="1 2">
    <name type="scientific">Fusarium piperis</name>
    <dbReference type="NCBI Taxonomy" id="1435070"/>
    <lineage>
        <taxon>Eukaryota</taxon>
        <taxon>Fungi</taxon>
        <taxon>Dikarya</taxon>
        <taxon>Ascomycota</taxon>
        <taxon>Pezizomycotina</taxon>
        <taxon>Sordariomycetes</taxon>
        <taxon>Hypocreomycetidae</taxon>
        <taxon>Hypocreales</taxon>
        <taxon>Nectriaceae</taxon>
        <taxon>Fusarium</taxon>
        <taxon>Fusarium solani species complex</taxon>
    </lineage>
</organism>
<dbReference type="AlphaFoldDB" id="A0A9W8WM05"/>